<dbReference type="Pfam" id="PF13407">
    <property type="entry name" value="Peripla_BP_4"/>
    <property type="match status" value="1"/>
</dbReference>
<evidence type="ECO:0000256" key="1">
    <source>
        <dbReference type="ARBA" id="ARBA00004196"/>
    </source>
</evidence>
<dbReference type="Proteomes" id="UP000675664">
    <property type="component" value="Unassembled WGS sequence"/>
</dbReference>
<comment type="similarity">
    <text evidence="2">Belongs to the bacterial solute-binding protein 2 family.</text>
</comment>
<gene>
    <name evidence="4" type="ORF">KCX82_12280</name>
</gene>
<dbReference type="CDD" id="cd01392">
    <property type="entry name" value="HTH_LacI"/>
    <property type="match status" value="1"/>
</dbReference>
<comment type="caution">
    <text evidence="4">The sequence shown here is derived from an EMBL/GenBank/DDBJ whole genome shotgun (WGS) entry which is preliminary data.</text>
</comment>
<dbReference type="GO" id="GO:0006355">
    <property type="term" value="P:regulation of DNA-templated transcription"/>
    <property type="evidence" value="ECO:0007669"/>
    <property type="project" value="InterPro"/>
</dbReference>
<dbReference type="GO" id="GO:0030288">
    <property type="term" value="C:outer membrane-bounded periplasmic space"/>
    <property type="evidence" value="ECO:0007669"/>
    <property type="project" value="TreeGrafter"/>
</dbReference>
<organism evidence="4 5">
    <name type="scientific">Sinanaerobacter chloroacetimidivorans</name>
    <dbReference type="NCBI Taxonomy" id="2818044"/>
    <lineage>
        <taxon>Bacteria</taxon>
        <taxon>Bacillati</taxon>
        <taxon>Bacillota</taxon>
        <taxon>Clostridia</taxon>
        <taxon>Peptostreptococcales</taxon>
        <taxon>Anaerovoracaceae</taxon>
        <taxon>Sinanaerobacter</taxon>
    </lineage>
</organism>
<dbReference type="CDD" id="cd06307">
    <property type="entry name" value="PBP1_sugar_binding"/>
    <property type="match status" value="1"/>
</dbReference>
<proteinExistence type="inferred from homology"/>
<keyword evidence="5" id="KW-1185">Reference proteome</keyword>
<evidence type="ECO:0000313" key="4">
    <source>
        <dbReference type="EMBL" id="MBR0598659.1"/>
    </source>
</evidence>
<dbReference type="Gene3D" id="3.40.50.2300">
    <property type="match status" value="2"/>
</dbReference>
<dbReference type="Gene3D" id="1.10.260.40">
    <property type="entry name" value="lambda repressor-like DNA-binding domains"/>
    <property type="match status" value="1"/>
</dbReference>
<dbReference type="SUPFAM" id="SSF53822">
    <property type="entry name" value="Periplasmic binding protein-like I"/>
    <property type="match status" value="1"/>
</dbReference>
<reference evidence="4" key="1">
    <citation type="submission" date="2021-04" db="EMBL/GenBank/DDBJ databases">
        <title>Sinoanaerobacter chloroacetimidivorans sp. nov., an obligate anaerobic bacterium isolated from anaerobic sludge.</title>
        <authorList>
            <person name="Bao Y."/>
        </authorList>
    </citation>
    <scope>NUCLEOTIDE SEQUENCE</scope>
    <source>
        <strain evidence="4">BAD-6</strain>
    </source>
</reference>
<protein>
    <submittedName>
        <fullName evidence="4">Substrate-binding domain-containing protein</fullName>
    </submittedName>
</protein>
<evidence type="ECO:0000256" key="2">
    <source>
        <dbReference type="ARBA" id="ARBA00007639"/>
    </source>
</evidence>
<dbReference type="InterPro" id="IPR050555">
    <property type="entry name" value="Bact_Solute-Bind_Prot2"/>
</dbReference>
<evidence type="ECO:0000313" key="5">
    <source>
        <dbReference type="Proteomes" id="UP000675664"/>
    </source>
</evidence>
<dbReference type="PROSITE" id="PS50932">
    <property type="entry name" value="HTH_LACI_2"/>
    <property type="match status" value="1"/>
</dbReference>
<reference evidence="4" key="2">
    <citation type="submission" date="2021-04" db="EMBL/GenBank/DDBJ databases">
        <authorList>
            <person name="Liu J."/>
        </authorList>
    </citation>
    <scope>NUCLEOTIDE SEQUENCE</scope>
    <source>
        <strain evidence="4">BAD-6</strain>
    </source>
</reference>
<dbReference type="EMBL" id="JAGSND010000007">
    <property type="protein sequence ID" value="MBR0598659.1"/>
    <property type="molecule type" value="Genomic_DNA"/>
</dbReference>
<dbReference type="InterPro" id="IPR028082">
    <property type="entry name" value="Peripla_BP_I"/>
</dbReference>
<dbReference type="Pfam" id="PF00356">
    <property type="entry name" value="LacI"/>
    <property type="match status" value="1"/>
</dbReference>
<dbReference type="SUPFAM" id="SSF47413">
    <property type="entry name" value="lambda repressor-like DNA-binding domains"/>
    <property type="match status" value="1"/>
</dbReference>
<dbReference type="RefSeq" id="WP_227018778.1">
    <property type="nucleotide sequence ID" value="NZ_JAGSND010000007.1"/>
</dbReference>
<comment type="subcellular location">
    <subcellularLocation>
        <location evidence="1">Cell envelope</location>
    </subcellularLocation>
</comment>
<dbReference type="SMART" id="SM00354">
    <property type="entry name" value="HTH_LACI"/>
    <property type="match status" value="1"/>
</dbReference>
<accession>A0A8J8B1W3</accession>
<dbReference type="AlphaFoldDB" id="A0A8J8B1W3"/>
<dbReference type="GO" id="GO:0003677">
    <property type="term" value="F:DNA binding"/>
    <property type="evidence" value="ECO:0007669"/>
    <property type="project" value="InterPro"/>
</dbReference>
<dbReference type="InterPro" id="IPR025997">
    <property type="entry name" value="SBP_2_dom"/>
</dbReference>
<feature type="domain" description="HTH lacI-type" evidence="3">
    <location>
        <begin position="3"/>
        <end position="57"/>
    </location>
</feature>
<dbReference type="InterPro" id="IPR000843">
    <property type="entry name" value="HTH_LacI"/>
</dbReference>
<sequence>MGVTLKQIAEIAGVSRGTVDRALHGRGRVNPETAKLILNIANELGYRPNRMGRALALTRKSIHIGVIVQSYGTPFMNLVIEGIQKASAELHDVGAVILTEFLESVNPQNTIAAMDRLIDKGAQALALTAVDDDNLREHINFLSEDKNIPIITFNSDILGTKRLCYVGQNSFQSGQTCAYLMSLALRGTGKVFPLTGHLTNVSHQQRFLGFSNVCEQNSGIELLPLQCCFDQDHYAYELTMHALQEYPDLSGIFVTANGQSGACQALIDAKKKSQICLIAYDLTPQNCKLLQDGHIDILIGQGALLQGYQPPILLYNYLINGTKLEQEFLYTDIVIKTKYNL</sequence>
<dbReference type="InterPro" id="IPR010982">
    <property type="entry name" value="Lambda_DNA-bd_dom_sf"/>
</dbReference>
<dbReference type="PANTHER" id="PTHR30036">
    <property type="entry name" value="D-XYLOSE-BINDING PERIPLASMIC PROTEIN"/>
    <property type="match status" value="1"/>
</dbReference>
<dbReference type="PANTHER" id="PTHR30036:SF7">
    <property type="entry name" value="ABC TRANSPORTER PERIPLASMIC-BINDING PROTEIN YPHF"/>
    <property type="match status" value="1"/>
</dbReference>
<dbReference type="GO" id="GO:0030246">
    <property type="term" value="F:carbohydrate binding"/>
    <property type="evidence" value="ECO:0007669"/>
    <property type="project" value="TreeGrafter"/>
</dbReference>
<evidence type="ECO:0000259" key="3">
    <source>
        <dbReference type="PROSITE" id="PS50932"/>
    </source>
</evidence>
<name>A0A8J8B1W3_9FIRM</name>